<comment type="function">
    <text evidence="2">Removes the formyl group from the N-terminal Met of newly synthesized proteins. Requires at least a dipeptide for an efficient rate of reaction. N-terminal L-methionine is a prerequisite for activity but the enzyme has broad specificity at other positions.</text>
</comment>
<name>A0A6J4SPA3_9ACTN</name>
<gene>
    <name evidence="2" type="primary">def</name>
    <name evidence="4" type="ORF">AVDCRST_MAG30-1880</name>
</gene>
<accession>A0A6J4SPA3</accession>
<dbReference type="SUPFAM" id="SSF56420">
    <property type="entry name" value="Peptide deformylase"/>
    <property type="match status" value="1"/>
</dbReference>
<dbReference type="AlphaFoldDB" id="A0A6J4SPA3"/>
<evidence type="ECO:0000313" key="4">
    <source>
        <dbReference type="EMBL" id="CAA9500432.1"/>
    </source>
</evidence>
<dbReference type="NCBIfam" id="NF001159">
    <property type="entry name" value="PRK00150.1-3"/>
    <property type="match status" value="1"/>
</dbReference>
<comment type="cofactor">
    <cofactor evidence="2">
        <name>Fe(2+)</name>
        <dbReference type="ChEBI" id="CHEBI:29033"/>
    </cofactor>
    <text evidence="2">Binds 1 Fe(2+) ion.</text>
</comment>
<dbReference type="PANTHER" id="PTHR10458:SF22">
    <property type="entry name" value="PEPTIDE DEFORMYLASE"/>
    <property type="match status" value="1"/>
</dbReference>
<dbReference type="PIRSF" id="PIRSF004749">
    <property type="entry name" value="Pep_def"/>
    <property type="match status" value="1"/>
</dbReference>
<keyword evidence="2 4" id="KW-0378">Hydrolase</keyword>
<dbReference type="GO" id="GO:0046872">
    <property type="term" value="F:metal ion binding"/>
    <property type="evidence" value="ECO:0007669"/>
    <property type="project" value="UniProtKB-KW"/>
</dbReference>
<dbReference type="NCBIfam" id="TIGR00079">
    <property type="entry name" value="pept_deformyl"/>
    <property type="match status" value="1"/>
</dbReference>
<dbReference type="PRINTS" id="PR01576">
    <property type="entry name" value="PDEFORMYLASE"/>
</dbReference>
<dbReference type="InterPro" id="IPR036821">
    <property type="entry name" value="Peptide_deformylase_sf"/>
</dbReference>
<dbReference type="InterPro" id="IPR023635">
    <property type="entry name" value="Peptide_deformylase"/>
</dbReference>
<comment type="catalytic activity">
    <reaction evidence="2">
        <text>N-terminal N-formyl-L-methionyl-[peptide] + H2O = N-terminal L-methionyl-[peptide] + formate</text>
        <dbReference type="Rhea" id="RHEA:24420"/>
        <dbReference type="Rhea" id="RHEA-COMP:10639"/>
        <dbReference type="Rhea" id="RHEA-COMP:10640"/>
        <dbReference type="ChEBI" id="CHEBI:15377"/>
        <dbReference type="ChEBI" id="CHEBI:15740"/>
        <dbReference type="ChEBI" id="CHEBI:49298"/>
        <dbReference type="ChEBI" id="CHEBI:64731"/>
        <dbReference type="EC" id="3.5.1.88"/>
    </reaction>
</comment>
<feature type="binding site" evidence="2">
    <location>
        <position position="167"/>
    </location>
    <ligand>
        <name>Fe cation</name>
        <dbReference type="ChEBI" id="CHEBI:24875"/>
    </ligand>
</feature>
<dbReference type="CDD" id="cd00487">
    <property type="entry name" value="Pep_deformylase"/>
    <property type="match status" value="1"/>
</dbReference>
<feature type="binding site" evidence="2">
    <location>
        <position position="163"/>
    </location>
    <ligand>
        <name>Fe cation</name>
        <dbReference type="ChEBI" id="CHEBI:24875"/>
    </ligand>
</feature>
<evidence type="ECO:0000256" key="3">
    <source>
        <dbReference type="SAM" id="MobiDB-lite"/>
    </source>
</evidence>
<dbReference type="HAMAP" id="MF_00163">
    <property type="entry name" value="Pep_deformylase"/>
    <property type="match status" value="1"/>
</dbReference>
<evidence type="ECO:0000256" key="1">
    <source>
        <dbReference type="ARBA" id="ARBA00010759"/>
    </source>
</evidence>
<evidence type="ECO:0000256" key="2">
    <source>
        <dbReference type="HAMAP-Rule" id="MF_00163"/>
    </source>
</evidence>
<dbReference type="GO" id="GO:0006412">
    <property type="term" value="P:translation"/>
    <property type="evidence" value="ECO:0007669"/>
    <property type="project" value="UniProtKB-UniRule"/>
</dbReference>
<feature type="region of interest" description="Disordered" evidence="3">
    <location>
        <begin position="1"/>
        <end position="23"/>
    </location>
</feature>
<dbReference type="GO" id="GO:0042586">
    <property type="term" value="F:peptide deformylase activity"/>
    <property type="evidence" value="ECO:0007669"/>
    <property type="project" value="UniProtKB-UniRule"/>
</dbReference>
<organism evidence="4">
    <name type="scientific">uncultured Solirubrobacteraceae bacterium</name>
    <dbReference type="NCBI Taxonomy" id="1162706"/>
    <lineage>
        <taxon>Bacteria</taxon>
        <taxon>Bacillati</taxon>
        <taxon>Actinomycetota</taxon>
        <taxon>Thermoleophilia</taxon>
        <taxon>Solirubrobacterales</taxon>
        <taxon>Solirubrobacteraceae</taxon>
        <taxon>environmental samples</taxon>
    </lineage>
</organism>
<dbReference type="Pfam" id="PF01327">
    <property type="entry name" value="Pep_deformylase"/>
    <property type="match status" value="1"/>
</dbReference>
<dbReference type="EMBL" id="CADCVS010000250">
    <property type="protein sequence ID" value="CAA9500432.1"/>
    <property type="molecule type" value="Genomic_DNA"/>
</dbReference>
<reference evidence="4" key="1">
    <citation type="submission" date="2020-02" db="EMBL/GenBank/DDBJ databases">
        <authorList>
            <person name="Meier V. D."/>
        </authorList>
    </citation>
    <scope>NUCLEOTIDE SEQUENCE</scope>
    <source>
        <strain evidence="4">AVDCRST_MAG30</strain>
    </source>
</reference>
<dbReference type="Gene3D" id="3.90.45.10">
    <property type="entry name" value="Peptide deformylase"/>
    <property type="match status" value="1"/>
</dbReference>
<protein>
    <recommendedName>
        <fullName evidence="2">Peptide deformylase</fullName>
        <shortName evidence="2">PDF</shortName>
        <ecNumber evidence="2">3.5.1.88</ecNumber>
    </recommendedName>
    <alternativeName>
        <fullName evidence="2">Polypeptide deformylase</fullName>
    </alternativeName>
</protein>
<dbReference type="EC" id="3.5.1.88" evidence="2"/>
<feature type="binding site" evidence="2">
    <location>
        <position position="121"/>
    </location>
    <ligand>
        <name>Fe cation</name>
        <dbReference type="ChEBI" id="CHEBI:24875"/>
    </ligand>
</feature>
<proteinExistence type="inferred from homology"/>
<keyword evidence="2" id="KW-0479">Metal-binding</keyword>
<sequence length="205" mass="22932">MADDPDQPGEAGEAEHVTPPLDPELRARRDAALRFVRRFGDPVLKARARPVEVFDDSLVREVQRMGQIMHDSLGIGLAATQVGVMHRVLVYRVEHDAPIAAVVNPEVEWKSSEEEPLDEGCLSLPGILVDVERPVHVRVRARDERGEEILIEASGLEARVLQHEIDHLDGVLILDRTSRDQRKKAMRALRDAERAREDAELGLTA</sequence>
<comment type="similarity">
    <text evidence="1 2">Belongs to the polypeptide deformylase family.</text>
</comment>
<keyword evidence="2" id="KW-0648">Protein biosynthesis</keyword>
<dbReference type="PANTHER" id="PTHR10458">
    <property type="entry name" value="PEPTIDE DEFORMYLASE"/>
    <property type="match status" value="1"/>
</dbReference>
<keyword evidence="2" id="KW-0408">Iron</keyword>
<feature type="active site" evidence="2">
    <location>
        <position position="164"/>
    </location>
</feature>